<organism evidence="7 8">
    <name type="scientific">Novosphingobium pituita</name>
    <dbReference type="NCBI Taxonomy" id="3056842"/>
    <lineage>
        <taxon>Bacteria</taxon>
        <taxon>Pseudomonadati</taxon>
        <taxon>Pseudomonadota</taxon>
        <taxon>Alphaproteobacteria</taxon>
        <taxon>Sphingomonadales</taxon>
        <taxon>Sphingomonadaceae</taxon>
        <taxon>Novosphingobium</taxon>
    </lineage>
</organism>
<evidence type="ECO:0000256" key="1">
    <source>
        <dbReference type="ARBA" id="ARBA00004370"/>
    </source>
</evidence>
<evidence type="ECO:0000256" key="2">
    <source>
        <dbReference type="ARBA" id="ARBA00022729"/>
    </source>
</evidence>
<dbReference type="InterPro" id="IPR051692">
    <property type="entry name" value="OMP-like"/>
</dbReference>
<feature type="domain" description="Outer membrane protein beta-barrel" evidence="6">
    <location>
        <begin position="9"/>
        <end position="223"/>
    </location>
</feature>
<dbReference type="RefSeq" id="WP_317974274.1">
    <property type="nucleotide sequence ID" value="NZ_BTFW01000001.1"/>
</dbReference>
<dbReference type="Proteomes" id="UP001187221">
    <property type="component" value="Unassembled WGS sequence"/>
</dbReference>
<name>A0ABQ6P7T6_9SPHN</name>
<feature type="chain" id="PRO_5046537648" evidence="5">
    <location>
        <begin position="18"/>
        <end position="227"/>
    </location>
</feature>
<comment type="caution">
    <text evidence="7">The sequence shown here is derived from an EMBL/GenBank/DDBJ whole genome shotgun (WGS) entry which is preliminary data.</text>
</comment>
<evidence type="ECO:0000313" key="7">
    <source>
        <dbReference type="EMBL" id="GMM60479.1"/>
    </source>
</evidence>
<dbReference type="PANTHER" id="PTHR34001:SF3">
    <property type="entry name" value="BLL7405 PROTEIN"/>
    <property type="match status" value="1"/>
</dbReference>
<dbReference type="SUPFAM" id="SSF56925">
    <property type="entry name" value="OMPA-like"/>
    <property type="match status" value="1"/>
</dbReference>
<dbReference type="InterPro" id="IPR011250">
    <property type="entry name" value="OMP/PagP_B-barrel"/>
</dbReference>
<keyword evidence="2 5" id="KW-0732">Signal</keyword>
<gene>
    <name evidence="7" type="ORF">NUTIK01_12560</name>
</gene>
<feature type="signal peptide" evidence="5">
    <location>
        <begin position="1"/>
        <end position="17"/>
    </location>
</feature>
<proteinExistence type="inferred from homology"/>
<keyword evidence="3" id="KW-0472">Membrane</keyword>
<accession>A0ABQ6P7T6</accession>
<comment type="similarity">
    <text evidence="4">Belongs to the Omp25/RopB family.</text>
</comment>
<protein>
    <submittedName>
        <fullName evidence="7">Porin family protein</fullName>
    </submittedName>
</protein>
<reference evidence="7 8" key="1">
    <citation type="submission" date="2023-06" db="EMBL/GenBank/DDBJ databases">
        <title>Draft genome sequence of Novosphingobium sp. strain IK01.</title>
        <authorList>
            <person name="Hatamoto M."/>
            <person name="Ikarashi T."/>
            <person name="Yamaguchi T."/>
        </authorList>
    </citation>
    <scope>NUCLEOTIDE SEQUENCE [LARGE SCALE GENOMIC DNA]</scope>
    <source>
        <strain evidence="7 8">IK01</strain>
    </source>
</reference>
<sequence length="227" mass="24276">MKTILAGVAAISTLALAAPAFAQGADVAPDAPNRTFSGPRVAATLGYDISRSGSSVDNDNAPRGQKQSIDGMVYGGEIGYDMPVGTNLVVGIDGEVTGSTARWRQGPEVNTFNLGRVSAGRDFYVGGKIGYAVSPKVMFYAKGGYTNASYKLQGTDGQTSEDYRITASGYRVGGGIEYAFSPKTFGRIEYRYSNYGRANFNFDGNTSQRFNIDTDRHQVVASYGLRF</sequence>
<evidence type="ECO:0000256" key="4">
    <source>
        <dbReference type="ARBA" id="ARBA00038306"/>
    </source>
</evidence>
<evidence type="ECO:0000256" key="5">
    <source>
        <dbReference type="SAM" id="SignalP"/>
    </source>
</evidence>
<dbReference type="Pfam" id="PF13505">
    <property type="entry name" value="OMP_b-brl"/>
    <property type="match status" value="1"/>
</dbReference>
<dbReference type="Gene3D" id="2.40.160.20">
    <property type="match status" value="1"/>
</dbReference>
<evidence type="ECO:0000256" key="3">
    <source>
        <dbReference type="ARBA" id="ARBA00023136"/>
    </source>
</evidence>
<comment type="subcellular location">
    <subcellularLocation>
        <location evidence="1">Membrane</location>
    </subcellularLocation>
</comment>
<keyword evidence="8" id="KW-1185">Reference proteome</keyword>
<dbReference type="PANTHER" id="PTHR34001">
    <property type="entry name" value="BLL7405 PROTEIN"/>
    <property type="match status" value="1"/>
</dbReference>
<dbReference type="EMBL" id="BTFW01000001">
    <property type="protein sequence ID" value="GMM60479.1"/>
    <property type="molecule type" value="Genomic_DNA"/>
</dbReference>
<evidence type="ECO:0000259" key="6">
    <source>
        <dbReference type="Pfam" id="PF13505"/>
    </source>
</evidence>
<evidence type="ECO:0000313" key="8">
    <source>
        <dbReference type="Proteomes" id="UP001187221"/>
    </source>
</evidence>
<dbReference type="InterPro" id="IPR027385">
    <property type="entry name" value="Beta-barrel_OMP"/>
</dbReference>